<dbReference type="InterPro" id="IPR036388">
    <property type="entry name" value="WH-like_DNA-bd_sf"/>
</dbReference>
<accession>A0ABW1P5D4</accession>
<protein>
    <submittedName>
        <fullName evidence="3">ROK family protein</fullName>
    </submittedName>
</protein>
<feature type="compositionally biased region" description="Basic and acidic residues" evidence="2">
    <location>
        <begin position="382"/>
        <end position="396"/>
    </location>
</feature>
<evidence type="ECO:0000313" key="4">
    <source>
        <dbReference type="Proteomes" id="UP001596220"/>
    </source>
</evidence>
<dbReference type="Gene3D" id="1.10.10.10">
    <property type="entry name" value="Winged helix-like DNA-binding domain superfamily/Winged helix DNA-binding domain"/>
    <property type="match status" value="1"/>
</dbReference>
<name>A0ABW1P5D4_9PSEU</name>
<dbReference type="RefSeq" id="WP_380635313.1">
    <property type="nucleotide sequence ID" value="NZ_JBHSQO010000009.1"/>
</dbReference>
<dbReference type="Gene3D" id="3.30.420.40">
    <property type="match status" value="2"/>
</dbReference>
<evidence type="ECO:0000313" key="3">
    <source>
        <dbReference type="EMBL" id="MFC6089872.1"/>
    </source>
</evidence>
<comment type="similarity">
    <text evidence="1">Belongs to the ROK (NagC/XylR) family.</text>
</comment>
<gene>
    <name evidence="3" type="ORF">ACFP3R_11375</name>
</gene>
<dbReference type="InterPro" id="IPR043129">
    <property type="entry name" value="ATPase_NBD"/>
</dbReference>
<organism evidence="3 4">
    <name type="scientific">Saccharothrix lopnurensis</name>
    <dbReference type="NCBI Taxonomy" id="1670621"/>
    <lineage>
        <taxon>Bacteria</taxon>
        <taxon>Bacillati</taxon>
        <taxon>Actinomycetota</taxon>
        <taxon>Actinomycetes</taxon>
        <taxon>Pseudonocardiales</taxon>
        <taxon>Pseudonocardiaceae</taxon>
        <taxon>Saccharothrix</taxon>
    </lineage>
</organism>
<dbReference type="PANTHER" id="PTHR18964:SF149">
    <property type="entry name" value="BIFUNCTIONAL UDP-N-ACETYLGLUCOSAMINE 2-EPIMERASE_N-ACETYLMANNOSAMINE KINASE"/>
    <property type="match status" value="1"/>
</dbReference>
<dbReference type="Proteomes" id="UP001596220">
    <property type="component" value="Unassembled WGS sequence"/>
</dbReference>
<comment type="caution">
    <text evidence="3">The sequence shown here is derived from an EMBL/GenBank/DDBJ whole genome shotgun (WGS) entry which is preliminary data.</text>
</comment>
<dbReference type="EMBL" id="JBHSQO010000009">
    <property type="protein sequence ID" value="MFC6089872.1"/>
    <property type="molecule type" value="Genomic_DNA"/>
</dbReference>
<feature type="region of interest" description="Disordered" evidence="2">
    <location>
        <begin position="380"/>
        <end position="402"/>
    </location>
</feature>
<proteinExistence type="inferred from homology"/>
<dbReference type="SUPFAM" id="SSF53067">
    <property type="entry name" value="Actin-like ATPase domain"/>
    <property type="match status" value="1"/>
</dbReference>
<dbReference type="InterPro" id="IPR036390">
    <property type="entry name" value="WH_DNA-bd_sf"/>
</dbReference>
<dbReference type="PANTHER" id="PTHR18964">
    <property type="entry name" value="ROK (REPRESSOR, ORF, KINASE) FAMILY"/>
    <property type="match status" value="1"/>
</dbReference>
<dbReference type="Pfam" id="PF00480">
    <property type="entry name" value="ROK"/>
    <property type="match status" value="1"/>
</dbReference>
<evidence type="ECO:0000256" key="1">
    <source>
        <dbReference type="ARBA" id="ARBA00006479"/>
    </source>
</evidence>
<dbReference type="InterPro" id="IPR000600">
    <property type="entry name" value="ROK"/>
</dbReference>
<keyword evidence="4" id="KW-1185">Reference proteome</keyword>
<dbReference type="SUPFAM" id="SSF46785">
    <property type="entry name" value="Winged helix' DNA-binding domain"/>
    <property type="match status" value="1"/>
</dbReference>
<evidence type="ECO:0000256" key="2">
    <source>
        <dbReference type="SAM" id="MobiDB-lite"/>
    </source>
</evidence>
<sequence length="402" mass="42775">MQAQTESRREANLALLLRTLRAHGPVSRAQLAARSGLSKATLSPLLVDLDHRGLTQTAGTTTTQGRPGGLVRLRPGAACGIGLDIRPGSLGATVTDLTGEVHLRRRRACDTTVPEHALDQLADLTRRALDDVARAGWTGVTVAVPGRADHRAGTVTATPLRWRGVAVVDGLAARTGLPIDRLDVDNEAHLAARAEHDADPVDDLVYLNGDHEVEAGVITNGALVRGADNRAGGIGHMVLDHFGPHCGCGKRGCWNTRVGLDAFLHACAPRHDQVHDPHLSRGERMCILRTRAERGDARTVDALHRTAEHLATGLSVLTALLNPRRIVLGGYFAALQDWLVVPQRQEGTSITASTFGFTAGARGAALAALRRVLDDPTLVPVRENDLPHGADQEGTRQEGTPA</sequence>
<reference evidence="4" key="1">
    <citation type="journal article" date="2019" name="Int. J. Syst. Evol. Microbiol.">
        <title>The Global Catalogue of Microorganisms (GCM) 10K type strain sequencing project: providing services to taxonomists for standard genome sequencing and annotation.</title>
        <authorList>
            <consortium name="The Broad Institute Genomics Platform"/>
            <consortium name="The Broad Institute Genome Sequencing Center for Infectious Disease"/>
            <person name="Wu L."/>
            <person name="Ma J."/>
        </authorList>
    </citation>
    <scope>NUCLEOTIDE SEQUENCE [LARGE SCALE GENOMIC DNA]</scope>
    <source>
        <strain evidence="4">CGMCC 4.7246</strain>
    </source>
</reference>